<evidence type="ECO:0000313" key="2">
    <source>
        <dbReference type="EMBL" id="MED6148420.1"/>
    </source>
</evidence>
<sequence length="119" mass="13679">MAIKRVRVIRSEGCFNTRQLEPKEREGSREIERKRLAEKETQQDVVNHGCCMVTLRLSRWAIQHDSSVSRRPTSVPNQGPSQARPFNVSSARPQRDYVTQGRPNHAWITPQRDSSVVLT</sequence>
<protein>
    <submittedName>
        <fullName evidence="2">Uncharacterized protein</fullName>
    </submittedName>
</protein>
<gene>
    <name evidence="2" type="ORF">PIB30_053044</name>
</gene>
<accession>A0ABU6TIW1</accession>
<comment type="caution">
    <text evidence="2">The sequence shown here is derived from an EMBL/GenBank/DDBJ whole genome shotgun (WGS) entry which is preliminary data.</text>
</comment>
<evidence type="ECO:0000256" key="1">
    <source>
        <dbReference type="SAM" id="MobiDB-lite"/>
    </source>
</evidence>
<evidence type="ECO:0000313" key="3">
    <source>
        <dbReference type="Proteomes" id="UP001341840"/>
    </source>
</evidence>
<feature type="region of interest" description="Disordered" evidence="1">
    <location>
        <begin position="18"/>
        <end position="43"/>
    </location>
</feature>
<feature type="compositionally biased region" description="Polar residues" evidence="1">
    <location>
        <begin position="65"/>
        <end position="81"/>
    </location>
</feature>
<feature type="compositionally biased region" description="Basic and acidic residues" evidence="1">
    <location>
        <begin position="20"/>
        <end position="42"/>
    </location>
</feature>
<name>A0ABU6TIW1_9FABA</name>
<dbReference type="Proteomes" id="UP001341840">
    <property type="component" value="Unassembled WGS sequence"/>
</dbReference>
<organism evidence="2 3">
    <name type="scientific">Stylosanthes scabra</name>
    <dbReference type="NCBI Taxonomy" id="79078"/>
    <lineage>
        <taxon>Eukaryota</taxon>
        <taxon>Viridiplantae</taxon>
        <taxon>Streptophyta</taxon>
        <taxon>Embryophyta</taxon>
        <taxon>Tracheophyta</taxon>
        <taxon>Spermatophyta</taxon>
        <taxon>Magnoliopsida</taxon>
        <taxon>eudicotyledons</taxon>
        <taxon>Gunneridae</taxon>
        <taxon>Pentapetalae</taxon>
        <taxon>rosids</taxon>
        <taxon>fabids</taxon>
        <taxon>Fabales</taxon>
        <taxon>Fabaceae</taxon>
        <taxon>Papilionoideae</taxon>
        <taxon>50 kb inversion clade</taxon>
        <taxon>dalbergioids sensu lato</taxon>
        <taxon>Dalbergieae</taxon>
        <taxon>Pterocarpus clade</taxon>
        <taxon>Stylosanthes</taxon>
    </lineage>
</organism>
<dbReference type="EMBL" id="JASCZI010091011">
    <property type="protein sequence ID" value="MED6148420.1"/>
    <property type="molecule type" value="Genomic_DNA"/>
</dbReference>
<proteinExistence type="predicted"/>
<reference evidence="2 3" key="1">
    <citation type="journal article" date="2023" name="Plants (Basel)">
        <title>Bridging the Gap: Combining Genomics and Transcriptomics Approaches to Understand Stylosanthes scabra, an Orphan Legume from the Brazilian Caatinga.</title>
        <authorList>
            <person name="Ferreira-Neto J.R.C."/>
            <person name="da Silva M.D."/>
            <person name="Binneck E."/>
            <person name="de Melo N.F."/>
            <person name="da Silva R.H."/>
            <person name="de Melo A.L.T.M."/>
            <person name="Pandolfi V."/>
            <person name="Bustamante F.O."/>
            <person name="Brasileiro-Vidal A.C."/>
            <person name="Benko-Iseppon A.M."/>
        </authorList>
    </citation>
    <scope>NUCLEOTIDE SEQUENCE [LARGE SCALE GENOMIC DNA]</scope>
    <source>
        <tissue evidence="2">Leaves</tissue>
    </source>
</reference>
<feature type="region of interest" description="Disordered" evidence="1">
    <location>
        <begin position="65"/>
        <end position="119"/>
    </location>
</feature>
<keyword evidence="3" id="KW-1185">Reference proteome</keyword>